<geneLocation type="plasmid" evidence="1">
    <name>unnamed1</name>
</geneLocation>
<evidence type="ECO:0000313" key="1">
    <source>
        <dbReference type="EMBL" id="AWB69229.1"/>
    </source>
</evidence>
<dbReference type="Proteomes" id="UP000244441">
    <property type="component" value="Plasmid unnamed1"/>
</dbReference>
<organism evidence="1 2">
    <name type="scientific">Saccharobesus litoralis</name>
    <dbReference type="NCBI Taxonomy" id="2172099"/>
    <lineage>
        <taxon>Bacteria</taxon>
        <taxon>Pseudomonadati</taxon>
        <taxon>Pseudomonadota</taxon>
        <taxon>Gammaproteobacteria</taxon>
        <taxon>Alteromonadales</taxon>
        <taxon>Alteromonadaceae</taxon>
        <taxon>Saccharobesus</taxon>
    </lineage>
</organism>
<dbReference type="RefSeq" id="WP_108605266.1">
    <property type="nucleotide sequence ID" value="NZ_CP026605.1"/>
</dbReference>
<reference evidence="1 2" key="1">
    <citation type="submission" date="2018-01" db="EMBL/GenBank/DDBJ databases">
        <title>Genome sequence of a Cantenovulum-like bacteria.</title>
        <authorList>
            <person name="Tan W.R."/>
            <person name="Lau N.-S."/>
            <person name="Go F."/>
            <person name="Amirul A.-A.A."/>
        </authorList>
    </citation>
    <scope>NUCLEOTIDE SEQUENCE [LARGE SCALE GENOMIC DNA]</scope>
    <source>
        <strain evidence="1 2">CCB-QB4</strain>
        <plasmid evidence="2">Plasmid unnamed1</plasmid>
    </source>
</reference>
<sequence>MAMTSNDYAQALHKEIDQTPTEHLAALLSIVHTFRESVSLKSPIDSVEKGLQEALSGETEDISTLWDGIDVD</sequence>
<dbReference type="EMBL" id="CP026605">
    <property type="protein sequence ID" value="AWB69229.1"/>
    <property type="molecule type" value="Genomic_DNA"/>
</dbReference>
<keyword evidence="2" id="KW-1185">Reference proteome</keyword>
<accession>A0A2S0VYD4</accession>
<dbReference type="KEGG" id="cate:C2869_22275"/>
<protein>
    <submittedName>
        <fullName evidence="1">Uncharacterized protein</fullName>
    </submittedName>
</protein>
<name>A0A2S0VYD4_9ALTE</name>
<dbReference type="OrthoDB" id="164435at2"/>
<evidence type="ECO:0000313" key="2">
    <source>
        <dbReference type="Proteomes" id="UP000244441"/>
    </source>
</evidence>
<dbReference type="AlphaFoldDB" id="A0A2S0VYD4"/>
<gene>
    <name evidence="1" type="ORF">C2869_22275</name>
</gene>
<proteinExistence type="predicted"/>
<keyword evidence="1" id="KW-0614">Plasmid</keyword>